<feature type="compositionally biased region" description="Low complexity" evidence="1">
    <location>
        <begin position="16"/>
        <end position="32"/>
    </location>
</feature>
<feature type="compositionally biased region" description="Low complexity" evidence="1">
    <location>
        <begin position="40"/>
        <end position="53"/>
    </location>
</feature>
<accession>A0A2A9PB88</accession>
<dbReference type="EMBL" id="LAZP02000309">
    <property type="protein sequence ID" value="PFH58261.1"/>
    <property type="molecule type" value="Genomic_DNA"/>
</dbReference>
<sequence>MAIRDRIRRVLRKSHSSGSDSSSHTDGSHGNSPTATPAVVTTSDVDKTTTPPSAFVRVFNNFSARSERDDSRRREPRLPRGRRRGRRSIHPSMRPLTIQNIQHQEMLSHFTMTFGATDPDQIESLSFCGISPCCTRTPSVDGDFAALRLAETTTDPEPDRTFD</sequence>
<organism evidence="2 3">
    <name type="scientific">Ophiocordyceps unilateralis</name>
    <name type="common">Zombie-ant fungus</name>
    <name type="synonym">Torrubia unilateralis</name>
    <dbReference type="NCBI Taxonomy" id="268505"/>
    <lineage>
        <taxon>Eukaryota</taxon>
        <taxon>Fungi</taxon>
        <taxon>Dikarya</taxon>
        <taxon>Ascomycota</taxon>
        <taxon>Pezizomycotina</taxon>
        <taxon>Sordariomycetes</taxon>
        <taxon>Hypocreomycetidae</taxon>
        <taxon>Hypocreales</taxon>
        <taxon>Ophiocordycipitaceae</taxon>
        <taxon>Ophiocordyceps</taxon>
    </lineage>
</organism>
<feature type="compositionally biased region" description="Basic and acidic residues" evidence="1">
    <location>
        <begin position="65"/>
        <end position="78"/>
    </location>
</feature>
<evidence type="ECO:0000313" key="3">
    <source>
        <dbReference type="Proteomes" id="UP000037136"/>
    </source>
</evidence>
<proteinExistence type="predicted"/>
<feature type="compositionally biased region" description="Basic residues" evidence="1">
    <location>
        <begin position="79"/>
        <end position="89"/>
    </location>
</feature>
<name>A0A2A9PB88_OPHUN</name>
<dbReference type="AlphaFoldDB" id="A0A2A9PB88"/>
<protein>
    <submittedName>
        <fullName evidence="2">Uncharacterized protein</fullName>
    </submittedName>
</protein>
<dbReference type="OrthoDB" id="4825861at2759"/>
<evidence type="ECO:0000313" key="2">
    <source>
        <dbReference type="EMBL" id="PFH58261.1"/>
    </source>
</evidence>
<reference evidence="2 3" key="2">
    <citation type="journal article" date="2017" name="Sci. Rep.">
        <title>Ant-infecting Ophiocordyceps genomes reveal a high diversity of potential behavioral manipulation genes and a possible major role for enterotoxins.</title>
        <authorList>
            <person name="de Bekker C."/>
            <person name="Ohm R.A."/>
            <person name="Evans H.C."/>
            <person name="Brachmann A."/>
            <person name="Hughes D.P."/>
        </authorList>
    </citation>
    <scope>NUCLEOTIDE SEQUENCE [LARGE SCALE GENOMIC DNA]</scope>
    <source>
        <strain evidence="2 3">SC16a</strain>
    </source>
</reference>
<feature type="compositionally biased region" description="Basic residues" evidence="1">
    <location>
        <begin position="1"/>
        <end position="15"/>
    </location>
</feature>
<comment type="caution">
    <text evidence="2">The sequence shown here is derived from an EMBL/GenBank/DDBJ whole genome shotgun (WGS) entry which is preliminary data.</text>
</comment>
<evidence type="ECO:0000256" key="1">
    <source>
        <dbReference type="SAM" id="MobiDB-lite"/>
    </source>
</evidence>
<keyword evidence="3" id="KW-1185">Reference proteome</keyword>
<gene>
    <name evidence="2" type="ORF">XA68_13930</name>
</gene>
<reference evidence="2 3" key="1">
    <citation type="journal article" date="2015" name="BMC Genomics">
        <title>Gene expression during zombie ant biting behavior reflects the complexity underlying fungal parasitic behavioral manipulation.</title>
        <authorList>
            <person name="de Bekker C."/>
            <person name="Ohm R.A."/>
            <person name="Loreto R.G."/>
            <person name="Sebastian A."/>
            <person name="Albert I."/>
            <person name="Merrow M."/>
            <person name="Brachmann A."/>
            <person name="Hughes D.P."/>
        </authorList>
    </citation>
    <scope>NUCLEOTIDE SEQUENCE [LARGE SCALE GENOMIC DNA]</scope>
    <source>
        <strain evidence="2 3">SC16a</strain>
    </source>
</reference>
<dbReference type="Proteomes" id="UP000037136">
    <property type="component" value="Unassembled WGS sequence"/>
</dbReference>
<feature type="region of interest" description="Disordered" evidence="1">
    <location>
        <begin position="1"/>
        <end position="93"/>
    </location>
</feature>